<dbReference type="Pfam" id="PF04116">
    <property type="entry name" value="FA_hydroxylase"/>
    <property type="match status" value="1"/>
</dbReference>
<evidence type="ECO:0000259" key="6">
    <source>
        <dbReference type="Pfam" id="PF04116"/>
    </source>
</evidence>
<organism evidence="7 8">
    <name type="scientific">[Emmonsia] crescens</name>
    <dbReference type="NCBI Taxonomy" id="73230"/>
    <lineage>
        <taxon>Eukaryota</taxon>
        <taxon>Fungi</taxon>
        <taxon>Dikarya</taxon>
        <taxon>Ascomycota</taxon>
        <taxon>Pezizomycotina</taxon>
        <taxon>Eurotiomycetes</taxon>
        <taxon>Eurotiomycetidae</taxon>
        <taxon>Onygenales</taxon>
        <taxon>Ajellomycetaceae</taxon>
        <taxon>Emergomyces</taxon>
    </lineage>
</organism>
<evidence type="ECO:0000256" key="2">
    <source>
        <dbReference type="ARBA" id="ARBA00022692"/>
    </source>
</evidence>
<keyword evidence="2 5" id="KW-0812">Transmembrane</keyword>
<sequence>MLDVLLSIPMISYLLIPAMSSYPTSLNLIFFYITWITLVLSSPPLRVEIVGTVAVRVLLYLLPSLLFFIFDMLFPSAAVVIKAQGAAGLPATRRGKRGGKRALKVAAWAVFNLSTGIVLQGLVEVVLTKMLRAKSAIRVVTRLPLPWDVVKDLALGFVGREVLQYVIHRYTLHSPTAYVARCHDEWYHSLRAPYPLTAHYDHPLAYLLSRFLPTFLPAATLRFHLLTYLIFLALISLEETFSHSGYSIMPTNFFIGGMARRVDLHLLGKGCGNYGPWGVVDWICGTTVDHSRPQLEGTDVESDVTTNDVLDAAVDATIDEPKRQVKGLRTRVRAAAAS</sequence>
<comment type="caution">
    <text evidence="7">The sequence shown here is derived from an EMBL/GenBank/DDBJ whole genome shotgun (WGS) entry which is preliminary data.</text>
</comment>
<dbReference type="EMBL" id="LCZI01000091">
    <property type="protein sequence ID" value="KKZ68574.1"/>
    <property type="molecule type" value="Genomic_DNA"/>
</dbReference>
<evidence type="ECO:0000256" key="4">
    <source>
        <dbReference type="ARBA" id="ARBA00023136"/>
    </source>
</evidence>
<gene>
    <name evidence="7" type="ORF">EMCG_01023</name>
</gene>
<reference evidence="8" key="1">
    <citation type="journal article" date="2015" name="PLoS Genet.">
        <title>The dynamic genome and transcriptome of the human fungal pathogen Blastomyces and close relative Emmonsia.</title>
        <authorList>
            <person name="Munoz J.F."/>
            <person name="Gauthier G.M."/>
            <person name="Desjardins C.A."/>
            <person name="Gallo J.E."/>
            <person name="Holder J."/>
            <person name="Sullivan T.D."/>
            <person name="Marty A.J."/>
            <person name="Carmen J.C."/>
            <person name="Chen Z."/>
            <person name="Ding L."/>
            <person name="Gujja S."/>
            <person name="Magrini V."/>
            <person name="Misas E."/>
            <person name="Mitreva M."/>
            <person name="Priest M."/>
            <person name="Saif S."/>
            <person name="Whiston E.A."/>
            <person name="Young S."/>
            <person name="Zeng Q."/>
            <person name="Goldman W.E."/>
            <person name="Mardis E.R."/>
            <person name="Taylor J.W."/>
            <person name="McEwen J.G."/>
            <person name="Clay O.K."/>
            <person name="Klein B.S."/>
            <person name="Cuomo C.A."/>
        </authorList>
    </citation>
    <scope>NUCLEOTIDE SEQUENCE [LARGE SCALE GENOMIC DNA]</scope>
    <source>
        <strain evidence="8">UAMH 3008</strain>
    </source>
</reference>
<protein>
    <recommendedName>
        <fullName evidence="6">Fatty acid hydroxylase domain-containing protein</fullName>
    </recommendedName>
</protein>
<feature type="domain" description="Fatty acid hydroxylase" evidence="6">
    <location>
        <begin position="154"/>
        <end position="286"/>
    </location>
</feature>
<proteinExistence type="predicted"/>
<dbReference type="GO" id="GO:0005506">
    <property type="term" value="F:iron ion binding"/>
    <property type="evidence" value="ECO:0007669"/>
    <property type="project" value="InterPro"/>
</dbReference>
<dbReference type="VEuPathDB" id="FungiDB:EMCG_01023"/>
<feature type="transmembrane region" description="Helical" evidence="5">
    <location>
        <begin position="58"/>
        <end position="81"/>
    </location>
</feature>
<keyword evidence="4 5" id="KW-0472">Membrane</keyword>
<dbReference type="InterPro" id="IPR050307">
    <property type="entry name" value="Sterol_Desaturase_Related"/>
</dbReference>
<dbReference type="GO" id="GO:0016020">
    <property type="term" value="C:membrane"/>
    <property type="evidence" value="ECO:0007669"/>
    <property type="project" value="UniProtKB-SubCell"/>
</dbReference>
<comment type="subcellular location">
    <subcellularLocation>
        <location evidence="1">Membrane</location>
    </subcellularLocation>
</comment>
<feature type="transmembrane region" description="Helical" evidence="5">
    <location>
        <begin position="102"/>
        <end position="123"/>
    </location>
</feature>
<evidence type="ECO:0000256" key="1">
    <source>
        <dbReference type="ARBA" id="ARBA00004370"/>
    </source>
</evidence>
<evidence type="ECO:0000256" key="5">
    <source>
        <dbReference type="SAM" id="Phobius"/>
    </source>
</evidence>
<evidence type="ECO:0000313" key="8">
    <source>
        <dbReference type="Proteomes" id="UP000034164"/>
    </source>
</evidence>
<keyword evidence="3 5" id="KW-1133">Transmembrane helix</keyword>
<name>A0A0G2J7L7_9EURO</name>
<dbReference type="PANTHER" id="PTHR11863">
    <property type="entry name" value="STEROL DESATURASE"/>
    <property type="match status" value="1"/>
</dbReference>
<dbReference type="GO" id="GO:0008610">
    <property type="term" value="P:lipid biosynthetic process"/>
    <property type="evidence" value="ECO:0007669"/>
    <property type="project" value="InterPro"/>
</dbReference>
<dbReference type="Proteomes" id="UP000034164">
    <property type="component" value="Unassembled WGS sequence"/>
</dbReference>
<accession>A0A0G2J7L7</accession>
<dbReference type="InterPro" id="IPR006694">
    <property type="entry name" value="Fatty_acid_hydroxylase"/>
</dbReference>
<dbReference type="GO" id="GO:0016491">
    <property type="term" value="F:oxidoreductase activity"/>
    <property type="evidence" value="ECO:0007669"/>
    <property type="project" value="InterPro"/>
</dbReference>
<evidence type="ECO:0000313" key="7">
    <source>
        <dbReference type="EMBL" id="KKZ68574.1"/>
    </source>
</evidence>
<dbReference type="OrthoDB" id="408954at2759"/>
<evidence type="ECO:0000256" key="3">
    <source>
        <dbReference type="ARBA" id="ARBA00022989"/>
    </source>
</evidence>
<dbReference type="AlphaFoldDB" id="A0A0G2J7L7"/>